<name>A0A366HNK5_9BACT</name>
<dbReference type="Proteomes" id="UP000253426">
    <property type="component" value="Unassembled WGS sequence"/>
</dbReference>
<comment type="cofactor">
    <cofactor evidence="1">
        <name>Ca(2+)</name>
        <dbReference type="ChEBI" id="CHEBI:29108"/>
    </cofactor>
</comment>
<dbReference type="InterPro" id="IPR017850">
    <property type="entry name" value="Alkaline_phosphatase_core_sf"/>
</dbReference>
<dbReference type="GO" id="GO:0046872">
    <property type="term" value="F:metal ion binding"/>
    <property type="evidence" value="ECO:0007669"/>
    <property type="project" value="UniProtKB-KW"/>
</dbReference>
<comment type="caution">
    <text evidence="9">The sequence shown here is derived from an EMBL/GenBank/DDBJ whole genome shotgun (WGS) entry which is preliminary data.</text>
</comment>
<evidence type="ECO:0000256" key="6">
    <source>
        <dbReference type="ARBA" id="ARBA00022837"/>
    </source>
</evidence>
<dbReference type="InterPro" id="IPR024607">
    <property type="entry name" value="Sulfatase_CS"/>
</dbReference>
<protein>
    <submittedName>
        <fullName evidence="9">Arylsulfatase A-like enzyme</fullName>
    </submittedName>
</protein>
<keyword evidence="5" id="KW-0378">Hydrolase</keyword>
<reference evidence="9 10" key="1">
    <citation type="submission" date="2018-06" db="EMBL/GenBank/DDBJ databases">
        <title>Genomic Encyclopedia of Type Strains, Phase IV (KMG-IV): sequencing the most valuable type-strain genomes for metagenomic binning, comparative biology and taxonomic classification.</title>
        <authorList>
            <person name="Goeker M."/>
        </authorList>
    </citation>
    <scope>NUCLEOTIDE SEQUENCE [LARGE SCALE GENOMIC DNA]</scope>
    <source>
        <strain evidence="9 10">DSM 25532</strain>
    </source>
</reference>
<dbReference type="Gene3D" id="3.30.1120.10">
    <property type="match status" value="1"/>
</dbReference>
<evidence type="ECO:0000256" key="4">
    <source>
        <dbReference type="ARBA" id="ARBA00022729"/>
    </source>
</evidence>
<dbReference type="EMBL" id="QNRR01000005">
    <property type="protein sequence ID" value="RBP43946.1"/>
    <property type="molecule type" value="Genomic_DNA"/>
</dbReference>
<keyword evidence="4 7" id="KW-0732">Signal</keyword>
<evidence type="ECO:0000259" key="8">
    <source>
        <dbReference type="Pfam" id="PF00884"/>
    </source>
</evidence>
<dbReference type="RefSeq" id="WP_113959403.1">
    <property type="nucleotide sequence ID" value="NZ_QNRR01000005.1"/>
</dbReference>
<accession>A0A366HNK5</accession>
<evidence type="ECO:0000313" key="9">
    <source>
        <dbReference type="EMBL" id="RBP43946.1"/>
    </source>
</evidence>
<evidence type="ECO:0000256" key="5">
    <source>
        <dbReference type="ARBA" id="ARBA00022801"/>
    </source>
</evidence>
<keyword evidence="6" id="KW-0106">Calcium</keyword>
<dbReference type="OrthoDB" id="5901192at2"/>
<evidence type="ECO:0000256" key="3">
    <source>
        <dbReference type="ARBA" id="ARBA00022723"/>
    </source>
</evidence>
<sequence length="463" mass="50334">MSAERFLLAFFIFAAAFAPASAAQDKPNFVIILADDLGYGDVGFQGGKAKTPHLDKLAAEGIRLAAHYVHPMCSPTRAALLTGQYASRFGVTGAQNEQAFPFGTPTMASLLSNGGYDTALIGKWHLGSGLDTPPDKFGFGYSYGLLAGGATPDTHEYKMGPHQRTWHRNGTLLDEEGHITDLITKDAVKWIGERADKPFFLYVPYTAVHVPINEPERWLKMNEHIEGPAQRLHAADVSHLDDGVAQILAALEKKDLRKNTVVLFLSDNGAHDDVDNKQDKYPGIDTRPHLTIRGSNTPFRGWKGGLYDGGIRTPAIAHWPGHWEAGVQDAPVSVTCWFTTLCSLGGVELPRAATGDGAHLNPMLANHAKNGPLEPMPIYSASPGYRARMVRLGDWKLIVTKGGGAKDKKGDRKELYNLKADPGESRNVIAEHPEQTAMLEEMLAKFAAHDMVVERDKGGKAGD</sequence>
<dbReference type="InterPro" id="IPR050738">
    <property type="entry name" value="Sulfatase"/>
</dbReference>
<dbReference type="PANTHER" id="PTHR42693">
    <property type="entry name" value="ARYLSULFATASE FAMILY MEMBER"/>
    <property type="match status" value="1"/>
</dbReference>
<dbReference type="SUPFAM" id="SSF53649">
    <property type="entry name" value="Alkaline phosphatase-like"/>
    <property type="match status" value="1"/>
</dbReference>
<feature type="signal peptide" evidence="7">
    <location>
        <begin position="1"/>
        <end position="22"/>
    </location>
</feature>
<keyword evidence="10" id="KW-1185">Reference proteome</keyword>
<feature type="domain" description="Sulfatase N-terminal" evidence="8">
    <location>
        <begin position="27"/>
        <end position="347"/>
    </location>
</feature>
<dbReference type="PROSITE" id="PS00149">
    <property type="entry name" value="SULFATASE_2"/>
    <property type="match status" value="1"/>
</dbReference>
<dbReference type="Gene3D" id="3.40.720.10">
    <property type="entry name" value="Alkaline Phosphatase, subunit A"/>
    <property type="match status" value="1"/>
</dbReference>
<dbReference type="InterPro" id="IPR000917">
    <property type="entry name" value="Sulfatase_N"/>
</dbReference>
<feature type="chain" id="PRO_5016959855" evidence="7">
    <location>
        <begin position="23"/>
        <end position="463"/>
    </location>
</feature>
<dbReference type="GO" id="GO:0004065">
    <property type="term" value="F:arylsulfatase activity"/>
    <property type="evidence" value="ECO:0007669"/>
    <property type="project" value="TreeGrafter"/>
</dbReference>
<keyword evidence="3" id="KW-0479">Metal-binding</keyword>
<dbReference type="PROSITE" id="PS00523">
    <property type="entry name" value="SULFATASE_1"/>
    <property type="match status" value="1"/>
</dbReference>
<comment type="similarity">
    <text evidence="2">Belongs to the sulfatase family.</text>
</comment>
<evidence type="ECO:0000256" key="1">
    <source>
        <dbReference type="ARBA" id="ARBA00001913"/>
    </source>
</evidence>
<evidence type="ECO:0000313" key="10">
    <source>
        <dbReference type="Proteomes" id="UP000253426"/>
    </source>
</evidence>
<dbReference type="Pfam" id="PF00884">
    <property type="entry name" value="Sulfatase"/>
    <property type="match status" value="1"/>
</dbReference>
<dbReference type="PANTHER" id="PTHR42693:SF42">
    <property type="entry name" value="ARYLSULFATASE G"/>
    <property type="match status" value="1"/>
</dbReference>
<proteinExistence type="inferred from homology"/>
<evidence type="ECO:0000256" key="7">
    <source>
        <dbReference type="SAM" id="SignalP"/>
    </source>
</evidence>
<evidence type="ECO:0000256" key="2">
    <source>
        <dbReference type="ARBA" id="ARBA00008779"/>
    </source>
</evidence>
<organism evidence="9 10">
    <name type="scientific">Roseimicrobium gellanilyticum</name>
    <dbReference type="NCBI Taxonomy" id="748857"/>
    <lineage>
        <taxon>Bacteria</taxon>
        <taxon>Pseudomonadati</taxon>
        <taxon>Verrucomicrobiota</taxon>
        <taxon>Verrucomicrobiia</taxon>
        <taxon>Verrucomicrobiales</taxon>
        <taxon>Verrucomicrobiaceae</taxon>
        <taxon>Roseimicrobium</taxon>
    </lineage>
</organism>
<dbReference type="AlphaFoldDB" id="A0A366HNK5"/>
<gene>
    <name evidence="9" type="ORF">DES53_105345</name>
</gene>